<dbReference type="InParanoid" id="G0MD47"/>
<dbReference type="AlphaFoldDB" id="G0MD47"/>
<dbReference type="HOGENOM" id="CLU_1733085_0_0_1"/>
<dbReference type="PROSITE" id="PS50888">
    <property type="entry name" value="BHLH"/>
    <property type="match status" value="1"/>
</dbReference>
<name>G0MD47_CAEBE</name>
<dbReference type="InterPro" id="IPR011598">
    <property type="entry name" value="bHLH_dom"/>
</dbReference>
<dbReference type="Gene3D" id="4.10.280.10">
    <property type="entry name" value="Helix-loop-helix DNA-binding domain"/>
    <property type="match status" value="1"/>
</dbReference>
<feature type="compositionally biased region" description="Basic residues" evidence="1">
    <location>
        <begin position="12"/>
        <end position="38"/>
    </location>
</feature>
<keyword evidence="4" id="KW-1185">Reference proteome</keyword>
<reference evidence="4" key="1">
    <citation type="submission" date="2011-07" db="EMBL/GenBank/DDBJ databases">
        <authorList>
            <consortium name="Caenorhabditis brenneri Sequencing and Analysis Consortium"/>
            <person name="Wilson R.K."/>
        </authorList>
    </citation>
    <scope>NUCLEOTIDE SEQUENCE [LARGE SCALE GENOMIC DNA]</scope>
    <source>
        <strain evidence="4">PB2801</strain>
    </source>
</reference>
<dbReference type="EMBL" id="GL379790">
    <property type="protein sequence ID" value="EGT49594.1"/>
    <property type="molecule type" value="Genomic_DNA"/>
</dbReference>
<protein>
    <recommendedName>
        <fullName evidence="2">BHLH domain-containing protein</fullName>
    </recommendedName>
</protein>
<dbReference type="OrthoDB" id="9946827at2759"/>
<gene>
    <name evidence="3" type="ORF">CAEBREN_14496</name>
</gene>
<evidence type="ECO:0000259" key="2">
    <source>
        <dbReference type="PROSITE" id="PS50888"/>
    </source>
</evidence>
<dbReference type="Pfam" id="PF00010">
    <property type="entry name" value="HLH"/>
    <property type="match status" value="1"/>
</dbReference>
<dbReference type="SUPFAM" id="SSF47459">
    <property type="entry name" value="HLH, helix-loop-helix DNA-binding domain"/>
    <property type="match status" value="1"/>
</dbReference>
<sequence>MSRTSGAEQKNKFRRGRPKKNDHREKKKPRIRARKTKKVITNEERCKHERDRLKEITMGVEELKSRIPYLQHRPKRVSQEKILKLAISYIRYLREFLRQQIAGLIEEPFDFEAEVKRVLKTEEKNKSSKKNQQDEGGEDTKDNNGSSDDGV</sequence>
<dbReference type="InterPro" id="IPR036638">
    <property type="entry name" value="HLH_DNA-bd_sf"/>
</dbReference>
<accession>G0MD47</accession>
<dbReference type="SMART" id="SM00353">
    <property type="entry name" value="HLH"/>
    <property type="match status" value="1"/>
</dbReference>
<feature type="region of interest" description="Disordered" evidence="1">
    <location>
        <begin position="1"/>
        <end position="38"/>
    </location>
</feature>
<evidence type="ECO:0000313" key="3">
    <source>
        <dbReference type="EMBL" id="EGT49594.1"/>
    </source>
</evidence>
<organism evidence="4">
    <name type="scientific">Caenorhabditis brenneri</name>
    <name type="common">Nematode worm</name>
    <dbReference type="NCBI Taxonomy" id="135651"/>
    <lineage>
        <taxon>Eukaryota</taxon>
        <taxon>Metazoa</taxon>
        <taxon>Ecdysozoa</taxon>
        <taxon>Nematoda</taxon>
        <taxon>Chromadorea</taxon>
        <taxon>Rhabditida</taxon>
        <taxon>Rhabditina</taxon>
        <taxon>Rhabditomorpha</taxon>
        <taxon>Rhabditoidea</taxon>
        <taxon>Rhabditidae</taxon>
        <taxon>Peloderinae</taxon>
        <taxon>Caenorhabditis</taxon>
    </lineage>
</organism>
<evidence type="ECO:0000256" key="1">
    <source>
        <dbReference type="SAM" id="MobiDB-lite"/>
    </source>
</evidence>
<evidence type="ECO:0000313" key="4">
    <source>
        <dbReference type="Proteomes" id="UP000008068"/>
    </source>
</evidence>
<dbReference type="Proteomes" id="UP000008068">
    <property type="component" value="Unassembled WGS sequence"/>
</dbReference>
<feature type="domain" description="BHLH" evidence="2">
    <location>
        <begin position="40"/>
        <end position="93"/>
    </location>
</feature>
<feature type="region of interest" description="Disordered" evidence="1">
    <location>
        <begin position="120"/>
        <end position="151"/>
    </location>
</feature>
<proteinExistence type="predicted"/>
<dbReference type="GO" id="GO:0046983">
    <property type="term" value="F:protein dimerization activity"/>
    <property type="evidence" value="ECO:0007669"/>
    <property type="project" value="InterPro"/>
</dbReference>